<dbReference type="AlphaFoldDB" id="A0A1J4JF41"/>
<feature type="region of interest" description="Disordered" evidence="2">
    <location>
        <begin position="373"/>
        <end position="397"/>
    </location>
</feature>
<keyword evidence="4" id="KW-1185">Reference proteome</keyword>
<evidence type="ECO:0000256" key="2">
    <source>
        <dbReference type="SAM" id="MobiDB-lite"/>
    </source>
</evidence>
<sequence length="922" mass="105613">MEDDPDKSNVDKSASESSSRSSKSENDKKDKDSNQNSSNNKNTNDDEYSDTGSSSQELNDNDFAFPEEEESNEKELITIGPRGAIKSQSRENIQNENNKIHKNENEKNENENNENELKSLNSTIPLDFEEEDSDSSDSKDKTDDENKSDDEKNDDENVEDKLNDDFDQNESENEENKKSESKNSSNSSSSDSSDDENSKKDDLNNTEKLNITDDFEETDQKTNDVDETQESESKNIEETDQNESDKESQSSKSSKSESKNETFDNFLEEEEGKENVINEIENKDSNSDNNENDRKEKDEESASKNNENDNNDNEAKSEDVNEVAQPVSEGQFVSPTSFPTDEVKSRSSNENGRLDDIIANVALLTGNKIDDVSNDNESATTKMTNDSQTGSLPRPRISMNSFDNMSSSLMQTEEINFGFDQSASESPQKTISKAKIESQFSLTAPTEAAEQTVIIEQQEITDQNDDQNDHQKLKPIIPTPDEKPNLTKSAPIKHEPPIPQVNIPTDIGKSPINSSKSSTRSSFIIRPKTAMAPFQVPPFDPKLWEQASNRTSRMKPEVQQFRKMILGENSARKTTVTKKAKKPKYESLLTHDEIVELADDLVRGRKKRVDNPAIIADVIDELTNIRLETMQNGDYVETQKIIEIINSLRQSYRQQDRLSFHRERMDDLESRIDEAKATLLHTKEEWRQKEKEMALQCEYEAKEMDDRHADELEKLEEEWKDPKTTRKFNKRSPYLLQQLQIEKNMLLTGQYVNAQIIHRINQRYEKNEVNEKFVGMLSEFEIARQKMLDDQQAEVNELKDSQDFRWRKFKKFMNNDIEICQKRVNNIQFLIDEEGNYENFCALKFKKSSEFVLPMTCTLNGGSDIPTAGKIRMTMGSDGKMSKFREMNNFPPLQLPPLQARRLKSRPKAFKVKPAKAKQNDV</sequence>
<feature type="compositionally biased region" description="Basic and acidic residues" evidence="2">
    <location>
        <begin position="273"/>
        <end position="302"/>
    </location>
</feature>
<feature type="compositionally biased region" description="Basic and acidic residues" evidence="2">
    <location>
        <begin position="22"/>
        <end position="33"/>
    </location>
</feature>
<dbReference type="GeneID" id="94846214"/>
<evidence type="ECO:0000313" key="4">
    <source>
        <dbReference type="Proteomes" id="UP000179807"/>
    </source>
</evidence>
<gene>
    <name evidence="3" type="ORF">TRFO_37566</name>
</gene>
<evidence type="ECO:0000313" key="3">
    <source>
        <dbReference type="EMBL" id="OHS96267.1"/>
    </source>
</evidence>
<keyword evidence="1" id="KW-0175">Coiled coil</keyword>
<feature type="compositionally biased region" description="Basic and acidic residues" evidence="2">
    <location>
        <begin position="136"/>
        <end position="145"/>
    </location>
</feature>
<feature type="compositionally biased region" description="Basic and acidic residues" evidence="2">
    <location>
        <begin position="196"/>
        <end position="205"/>
    </location>
</feature>
<evidence type="ECO:0000256" key="1">
    <source>
        <dbReference type="SAM" id="Coils"/>
    </source>
</evidence>
<dbReference type="EMBL" id="MLAK01001187">
    <property type="protein sequence ID" value="OHS96267.1"/>
    <property type="molecule type" value="Genomic_DNA"/>
</dbReference>
<feature type="compositionally biased region" description="Acidic residues" evidence="2">
    <location>
        <begin position="146"/>
        <end position="158"/>
    </location>
</feature>
<dbReference type="PANTHER" id="PTHR47026:SF2">
    <property type="entry name" value="FLAGELLAR ASSOCIATED PROTEIN"/>
    <property type="match status" value="1"/>
</dbReference>
<dbReference type="RefSeq" id="XP_068349404.1">
    <property type="nucleotide sequence ID" value="XM_068511510.1"/>
</dbReference>
<reference evidence="3" key="1">
    <citation type="submission" date="2016-10" db="EMBL/GenBank/DDBJ databases">
        <authorList>
            <person name="Benchimol M."/>
            <person name="Almeida L.G."/>
            <person name="Vasconcelos A.T."/>
            <person name="Perreira-Neves A."/>
            <person name="Rosa I.A."/>
            <person name="Tasca T."/>
            <person name="Bogo M.R."/>
            <person name="de Souza W."/>
        </authorList>
    </citation>
    <scope>NUCLEOTIDE SEQUENCE [LARGE SCALE GENOMIC DNA]</scope>
    <source>
        <strain evidence="3">K</strain>
    </source>
</reference>
<dbReference type="PANTHER" id="PTHR47026">
    <property type="entry name" value="PIGMENTOSA GTPASE REGULATOR-LIKE PROTEIN, PUTATIVE-RELATED"/>
    <property type="match status" value="1"/>
</dbReference>
<dbReference type="VEuPathDB" id="TrichDB:TRFO_37566"/>
<accession>A0A1J4JF41</accession>
<feature type="compositionally biased region" description="Basic and acidic residues" evidence="2">
    <location>
        <begin position="231"/>
        <end position="262"/>
    </location>
</feature>
<feature type="compositionally biased region" description="Polar residues" evidence="2">
    <location>
        <begin position="375"/>
        <end position="391"/>
    </location>
</feature>
<protein>
    <submittedName>
        <fullName evidence="3">Uncharacterized protein</fullName>
    </submittedName>
</protein>
<name>A0A1J4JF41_9EUKA</name>
<feature type="compositionally biased region" description="Low complexity" evidence="2">
    <location>
        <begin position="182"/>
        <end position="191"/>
    </location>
</feature>
<feature type="region of interest" description="Disordered" evidence="2">
    <location>
        <begin position="1"/>
        <end position="354"/>
    </location>
</feature>
<feature type="compositionally biased region" description="Basic and acidic residues" evidence="2">
    <location>
        <begin position="1"/>
        <end position="14"/>
    </location>
</feature>
<proteinExistence type="predicted"/>
<feature type="region of interest" description="Disordered" evidence="2">
    <location>
        <begin position="460"/>
        <end position="521"/>
    </location>
</feature>
<dbReference type="Proteomes" id="UP000179807">
    <property type="component" value="Unassembled WGS sequence"/>
</dbReference>
<organism evidence="3 4">
    <name type="scientific">Tritrichomonas foetus</name>
    <dbReference type="NCBI Taxonomy" id="1144522"/>
    <lineage>
        <taxon>Eukaryota</taxon>
        <taxon>Metamonada</taxon>
        <taxon>Parabasalia</taxon>
        <taxon>Tritrichomonadida</taxon>
        <taxon>Tritrichomonadidae</taxon>
        <taxon>Tritrichomonas</taxon>
    </lineage>
</organism>
<feature type="compositionally biased region" description="Low complexity" evidence="2">
    <location>
        <begin position="510"/>
        <end position="521"/>
    </location>
</feature>
<feature type="compositionally biased region" description="Basic and acidic residues" evidence="2">
    <location>
        <begin position="98"/>
        <end position="110"/>
    </location>
</feature>
<comment type="caution">
    <text evidence="3">The sequence shown here is derived from an EMBL/GenBank/DDBJ whole genome shotgun (WGS) entry which is preliminary data.</text>
</comment>
<feature type="coiled-coil region" evidence="1">
    <location>
        <begin position="658"/>
        <end position="685"/>
    </location>
</feature>
<feature type="compositionally biased region" description="Basic and acidic residues" evidence="2">
    <location>
        <begin position="341"/>
        <end position="354"/>
    </location>
</feature>